<accession>A0A8J7M515</accession>
<keyword evidence="2" id="KW-0238">DNA-binding</keyword>
<dbReference type="PANTHER" id="PTHR24567">
    <property type="entry name" value="CRP FAMILY TRANSCRIPTIONAL REGULATORY PROTEIN"/>
    <property type="match status" value="1"/>
</dbReference>
<keyword evidence="7" id="KW-1185">Reference proteome</keyword>
<dbReference type="GO" id="GO:0003700">
    <property type="term" value="F:DNA-binding transcription factor activity"/>
    <property type="evidence" value="ECO:0007669"/>
    <property type="project" value="TreeGrafter"/>
</dbReference>
<keyword evidence="1" id="KW-0805">Transcription regulation</keyword>
<comment type="caution">
    <text evidence="6">The sequence shown here is derived from an EMBL/GenBank/DDBJ whole genome shotgun (WGS) entry which is preliminary data.</text>
</comment>
<dbReference type="PROSITE" id="PS50042">
    <property type="entry name" value="CNMP_BINDING_3"/>
    <property type="match status" value="1"/>
</dbReference>
<sequence>MSETIEQALERAAPGLSDRLRKAIAARASRVRVHDGHRLFGPGDRSENFLIALSGAVRVEHMGPSGRSVVLYRVAPGESCVMTTSCLLSGAAYEAYGYAEGEVEAIAVPAVAFRELVEQEAAFRDLALSVFSQRIIELVDVIDELLLHRVDLRLASWLADRAPAGGVIAATHQSIASELGTAREVVSRILKEFERRGWLKLTRGEIRVADPGSLQVFSATR</sequence>
<organism evidence="6 7">
    <name type="scientific">Thermohalobaculum xanthum</name>
    <dbReference type="NCBI Taxonomy" id="2753746"/>
    <lineage>
        <taxon>Bacteria</taxon>
        <taxon>Pseudomonadati</taxon>
        <taxon>Pseudomonadota</taxon>
        <taxon>Alphaproteobacteria</taxon>
        <taxon>Rhodobacterales</taxon>
        <taxon>Paracoccaceae</taxon>
        <taxon>Thermohalobaculum</taxon>
    </lineage>
</organism>
<gene>
    <name evidence="6" type="ORF">H0I76_04605</name>
</gene>
<dbReference type="Gene3D" id="1.10.10.10">
    <property type="entry name" value="Winged helix-like DNA-binding domain superfamily/Winged helix DNA-binding domain"/>
    <property type="match status" value="1"/>
</dbReference>
<reference evidence="6" key="1">
    <citation type="submission" date="2020-12" db="EMBL/GenBank/DDBJ databases">
        <title>Bacterial taxonomy.</title>
        <authorList>
            <person name="Pan X."/>
        </authorList>
    </citation>
    <scope>NUCLEOTIDE SEQUENCE</scope>
    <source>
        <strain evidence="6">M0105</strain>
    </source>
</reference>
<dbReference type="PROSITE" id="PS51063">
    <property type="entry name" value="HTH_CRP_2"/>
    <property type="match status" value="1"/>
</dbReference>
<dbReference type="SMART" id="SM00419">
    <property type="entry name" value="HTH_CRP"/>
    <property type="match status" value="1"/>
</dbReference>
<dbReference type="InterPro" id="IPR036390">
    <property type="entry name" value="WH_DNA-bd_sf"/>
</dbReference>
<evidence type="ECO:0000259" key="4">
    <source>
        <dbReference type="PROSITE" id="PS50042"/>
    </source>
</evidence>
<dbReference type="CDD" id="cd00092">
    <property type="entry name" value="HTH_CRP"/>
    <property type="match status" value="1"/>
</dbReference>
<evidence type="ECO:0000313" key="7">
    <source>
        <dbReference type="Proteomes" id="UP000655420"/>
    </source>
</evidence>
<dbReference type="InterPro" id="IPR014710">
    <property type="entry name" value="RmlC-like_jellyroll"/>
</dbReference>
<dbReference type="InterPro" id="IPR000595">
    <property type="entry name" value="cNMP-bd_dom"/>
</dbReference>
<feature type="domain" description="HTH crp-type" evidence="5">
    <location>
        <begin position="148"/>
        <end position="212"/>
    </location>
</feature>
<protein>
    <submittedName>
        <fullName evidence="6">Crp/Fnr family transcriptional regulator</fullName>
    </submittedName>
</protein>
<dbReference type="SUPFAM" id="SSF51206">
    <property type="entry name" value="cAMP-binding domain-like"/>
    <property type="match status" value="1"/>
</dbReference>
<evidence type="ECO:0000256" key="3">
    <source>
        <dbReference type="ARBA" id="ARBA00023163"/>
    </source>
</evidence>
<proteinExistence type="predicted"/>
<evidence type="ECO:0000313" key="6">
    <source>
        <dbReference type="EMBL" id="MBK0398459.1"/>
    </source>
</evidence>
<dbReference type="Proteomes" id="UP000655420">
    <property type="component" value="Unassembled WGS sequence"/>
</dbReference>
<evidence type="ECO:0000256" key="1">
    <source>
        <dbReference type="ARBA" id="ARBA00023015"/>
    </source>
</evidence>
<dbReference type="EMBL" id="JAEHHL010000001">
    <property type="protein sequence ID" value="MBK0398459.1"/>
    <property type="molecule type" value="Genomic_DNA"/>
</dbReference>
<dbReference type="InterPro" id="IPR050397">
    <property type="entry name" value="Env_Response_Regulators"/>
</dbReference>
<dbReference type="GO" id="GO:0005829">
    <property type="term" value="C:cytosol"/>
    <property type="evidence" value="ECO:0007669"/>
    <property type="project" value="TreeGrafter"/>
</dbReference>
<dbReference type="Pfam" id="PF00027">
    <property type="entry name" value="cNMP_binding"/>
    <property type="match status" value="1"/>
</dbReference>
<dbReference type="PANTHER" id="PTHR24567:SF74">
    <property type="entry name" value="HTH-TYPE TRANSCRIPTIONAL REGULATOR ARCR"/>
    <property type="match status" value="1"/>
</dbReference>
<dbReference type="CDD" id="cd00038">
    <property type="entry name" value="CAP_ED"/>
    <property type="match status" value="1"/>
</dbReference>
<dbReference type="InterPro" id="IPR012318">
    <property type="entry name" value="HTH_CRP"/>
</dbReference>
<evidence type="ECO:0000259" key="5">
    <source>
        <dbReference type="PROSITE" id="PS51063"/>
    </source>
</evidence>
<dbReference type="RefSeq" id="WP_200607562.1">
    <property type="nucleotide sequence ID" value="NZ_JAEHHL010000001.1"/>
</dbReference>
<dbReference type="Pfam" id="PF13545">
    <property type="entry name" value="HTH_Crp_2"/>
    <property type="match status" value="1"/>
</dbReference>
<dbReference type="SUPFAM" id="SSF46785">
    <property type="entry name" value="Winged helix' DNA-binding domain"/>
    <property type="match status" value="1"/>
</dbReference>
<dbReference type="InterPro" id="IPR018490">
    <property type="entry name" value="cNMP-bd_dom_sf"/>
</dbReference>
<feature type="domain" description="Cyclic nucleotide-binding" evidence="4">
    <location>
        <begin position="12"/>
        <end position="134"/>
    </location>
</feature>
<evidence type="ECO:0000256" key="2">
    <source>
        <dbReference type="ARBA" id="ARBA00023125"/>
    </source>
</evidence>
<dbReference type="AlphaFoldDB" id="A0A8J7M515"/>
<dbReference type="InterPro" id="IPR036388">
    <property type="entry name" value="WH-like_DNA-bd_sf"/>
</dbReference>
<keyword evidence="3" id="KW-0804">Transcription</keyword>
<dbReference type="Gene3D" id="2.60.120.10">
    <property type="entry name" value="Jelly Rolls"/>
    <property type="match status" value="1"/>
</dbReference>
<name>A0A8J7M515_9RHOB</name>
<dbReference type="GO" id="GO:0003677">
    <property type="term" value="F:DNA binding"/>
    <property type="evidence" value="ECO:0007669"/>
    <property type="project" value="UniProtKB-KW"/>
</dbReference>